<reference evidence="1 2" key="1">
    <citation type="submission" date="2016-06" db="EMBL/GenBank/DDBJ databases">
        <title>Genome sequence of endosymbiont of Candidatus Endolucinida thiodiazotropha.</title>
        <authorList>
            <person name="Poehlein A."/>
            <person name="Koenig S."/>
            <person name="Heiden S.E."/>
            <person name="Thuermer A."/>
            <person name="Voget S."/>
            <person name="Daniel R."/>
            <person name="Markert S."/>
            <person name="Gros O."/>
            <person name="Schweder T."/>
        </authorList>
    </citation>
    <scope>NUCLEOTIDE SEQUENCE [LARGE SCALE GENOMIC DNA]</scope>
    <source>
        <strain evidence="1 2">COS</strain>
    </source>
</reference>
<dbReference type="EMBL" id="MARB01000008">
    <property type="protein sequence ID" value="ODJ87960.1"/>
    <property type="molecule type" value="Genomic_DNA"/>
</dbReference>
<organism evidence="1 2">
    <name type="scientific">Candidatus Thiodiazotropha endolucinida</name>
    <dbReference type="NCBI Taxonomy" id="1655433"/>
    <lineage>
        <taxon>Bacteria</taxon>
        <taxon>Pseudomonadati</taxon>
        <taxon>Pseudomonadota</taxon>
        <taxon>Gammaproteobacteria</taxon>
        <taxon>Chromatiales</taxon>
        <taxon>Sedimenticolaceae</taxon>
        <taxon>Candidatus Thiodiazotropha</taxon>
    </lineage>
</organism>
<comment type="caution">
    <text evidence="1">The sequence shown here is derived from an EMBL/GenBank/DDBJ whole genome shotgun (WGS) entry which is preliminary data.</text>
</comment>
<keyword evidence="2" id="KW-1185">Reference proteome</keyword>
<sequence length="78" mass="9031">MELHVQSLESGEALVKTAKRVKNRTESSNSYLAPSRVFVYALPFLPLLKRGVPFWPGLAPLLRYYRKWIALHIKNHLL</sequence>
<accession>A0A7Z0VLV5</accession>
<evidence type="ECO:0000313" key="1">
    <source>
        <dbReference type="EMBL" id="ODJ87960.1"/>
    </source>
</evidence>
<proteinExistence type="predicted"/>
<gene>
    <name evidence="1" type="ORF">CODIS_17310</name>
</gene>
<dbReference type="AlphaFoldDB" id="A0A7Z0VLV5"/>
<name>A0A7Z0VLV5_9GAMM</name>
<protein>
    <submittedName>
        <fullName evidence="1">Uncharacterized protein</fullName>
    </submittedName>
</protein>
<dbReference type="Proteomes" id="UP000094769">
    <property type="component" value="Unassembled WGS sequence"/>
</dbReference>
<evidence type="ECO:0000313" key="2">
    <source>
        <dbReference type="Proteomes" id="UP000094769"/>
    </source>
</evidence>